<sequence length="234" mass="24258">MKNVKITAVAGAMGAVVVTGGFWALNSGDGTTEAKNVANGNRIVGATTDGLENGTTGAEGTGSNNTGSNNTGSNSAAAPDRPSATTQFARGKGPFTHQSDEVYTTYEGQVSCLPGKAWSMVAVFHVRDVTAARAYVSKIVATYRAPVTSKRVTLGGQQFYQADGKQLLRNDVANIGLIPAGGKWTQTHVVNSWVSFAKGPATFLRKAQTGQAPGTKEAVWCGGTGGLQIKVRPH</sequence>
<protein>
    <submittedName>
        <fullName evidence="3">Uncharacterized protein</fullName>
    </submittedName>
</protein>
<comment type="caution">
    <text evidence="3">The sequence shown here is derived from an EMBL/GenBank/DDBJ whole genome shotgun (WGS) entry which is preliminary data.</text>
</comment>
<accession>A0A7Y9EM71</accession>
<keyword evidence="2" id="KW-0472">Membrane</keyword>
<keyword evidence="4" id="KW-1185">Reference proteome</keyword>
<dbReference type="EMBL" id="JACCBA010000001">
    <property type="protein sequence ID" value="NYD50297.1"/>
    <property type="molecule type" value="Genomic_DNA"/>
</dbReference>
<reference evidence="3 4" key="1">
    <citation type="submission" date="2020-07" db="EMBL/GenBank/DDBJ databases">
        <title>Sequencing the genomes of 1000 actinobacteria strains.</title>
        <authorList>
            <person name="Klenk H.-P."/>
        </authorList>
    </citation>
    <scope>NUCLEOTIDE SEQUENCE [LARGE SCALE GENOMIC DNA]</scope>
    <source>
        <strain evidence="3 4">DSM 40398</strain>
    </source>
</reference>
<evidence type="ECO:0000256" key="1">
    <source>
        <dbReference type="SAM" id="MobiDB-lite"/>
    </source>
</evidence>
<keyword evidence="2" id="KW-1133">Transmembrane helix</keyword>
<gene>
    <name evidence="3" type="ORF">BJY14_006280</name>
</gene>
<feature type="region of interest" description="Disordered" evidence="1">
    <location>
        <begin position="45"/>
        <end position="96"/>
    </location>
</feature>
<evidence type="ECO:0000313" key="3">
    <source>
        <dbReference type="EMBL" id="NYD50297.1"/>
    </source>
</evidence>
<dbReference type="AlphaFoldDB" id="A0A7Y9EM71"/>
<feature type="transmembrane region" description="Helical" evidence="2">
    <location>
        <begin position="6"/>
        <end position="25"/>
    </location>
</feature>
<name>A0A7Y9EM71_9ACTN</name>
<feature type="compositionally biased region" description="Low complexity" evidence="1">
    <location>
        <begin position="52"/>
        <end position="78"/>
    </location>
</feature>
<evidence type="ECO:0000313" key="4">
    <source>
        <dbReference type="Proteomes" id="UP000529783"/>
    </source>
</evidence>
<proteinExistence type="predicted"/>
<keyword evidence="2" id="KW-0812">Transmembrane</keyword>
<dbReference type="Proteomes" id="UP000529783">
    <property type="component" value="Unassembled WGS sequence"/>
</dbReference>
<evidence type="ECO:0000256" key="2">
    <source>
        <dbReference type="SAM" id="Phobius"/>
    </source>
</evidence>
<dbReference type="RefSeq" id="WP_179846883.1">
    <property type="nucleotide sequence ID" value="NZ_JACCBA010000001.1"/>
</dbReference>
<organism evidence="3 4">
    <name type="scientific">Actinomadura luteofluorescens</name>
    <dbReference type="NCBI Taxonomy" id="46163"/>
    <lineage>
        <taxon>Bacteria</taxon>
        <taxon>Bacillati</taxon>
        <taxon>Actinomycetota</taxon>
        <taxon>Actinomycetes</taxon>
        <taxon>Streptosporangiales</taxon>
        <taxon>Thermomonosporaceae</taxon>
        <taxon>Actinomadura</taxon>
    </lineage>
</organism>